<feature type="signal peptide" evidence="1">
    <location>
        <begin position="1"/>
        <end position="23"/>
    </location>
</feature>
<accession>A0ABX0NKH7</accession>
<reference evidence="2 3" key="1">
    <citation type="submission" date="2019-10" db="EMBL/GenBank/DDBJ databases">
        <title>Taxonomy of Antarctic Massilia spp.: description of Massilia rubra sp. nov., Massilia aquatica sp. nov., Massilia mucilaginosa sp. nov., Massilia frigida sp. nov. isolated from streams, lakes and regoliths.</title>
        <authorList>
            <person name="Holochova P."/>
            <person name="Sedlacek I."/>
            <person name="Kralova S."/>
            <person name="Maslanova I."/>
            <person name="Busse H.-J."/>
            <person name="Stankova E."/>
            <person name="Vrbovska V."/>
            <person name="Kovarovic V."/>
            <person name="Bartak M."/>
            <person name="Svec P."/>
            <person name="Pantucek R."/>
        </authorList>
    </citation>
    <scope>NUCLEOTIDE SEQUENCE [LARGE SCALE GENOMIC DNA]</scope>
    <source>
        <strain evidence="2 3">CCM 8695</strain>
    </source>
</reference>
<comment type="caution">
    <text evidence="2">The sequence shown here is derived from an EMBL/GenBank/DDBJ whole genome shotgun (WGS) entry which is preliminary data.</text>
</comment>
<keyword evidence="1" id="KW-0732">Signal</keyword>
<name>A0ABX0NKH7_9BURK</name>
<protein>
    <submittedName>
        <fullName evidence="2">Uncharacterized protein</fullName>
    </submittedName>
</protein>
<evidence type="ECO:0000313" key="2">
    <source>
        <dbReference type="EMBL" id="NHZ84122.1"/>
    </source>
</evidence>
<proteinExistence type="predicted"/>
<evidence type="ECO:0000313" key="3">
    <source>
        <dbReference type="Proteomes" id="UP000621455"/>
    </source>
</evidence>
<feature type="chain" id="PRO_5045735489" evidence="1">
    <location>
        <begin position="24"/>
        <end position="143"/>
    </location>
</feature>
<evidence type="ECO:0000256" key="1">
    <source>
        <dbReference type="SAM" id="SignalP"/>
    </source>
</evidence>
<dbReference type="EMBL" id="WHJG01000093">
    <property type="protein sequence ID" value="NHZ84122.1"/>
    <property type="molecule type" value="Genomic_DNA"/>
</dbReference>
<gene>
    <name evidence="2" type="ORF">F2P44_33435</name>
</gene>
<keyword evidence="3" id="KW-1185">Reference proteome</keyword>
<dbReference type="Proteomes" id="UP000621455">
    <property type="component" value="Unassembled WGS sequence"/>
</dbReference>
<organism evidence="2 3">
    <name type="scientific">Massilia frigida</name>
    <dbReference type="NCBI Taxonomy" id="2609281"/>
    <lineage>
        <taxon>Bacteria</taxon>
        <taxon>Pseudomonadati</taxon>
        <taxon>Pseudomonadota</taxon>
        <taxon>Betaproteobacteria</taxon>
        <taxon>Burkholderiales</taxon>
        <taxon>Oxalobacteraceae</taxon>
        <taxon>Telluria group</taxon>
        <taxon>Massilia</taxon>
    </lineage>
</organism>
<sequence>MRRQIIHLALGSAAALLTSSARAENRSAMKPGQLRPNEFEVAVLERISDDLPCIRPFILKLHVLSREFTGVGSYTNFAALPETFFGSSKSPISLTSGISMPGVANGMGAMLFFEASRSLVLETFTFGDDFWDGDYTGFALQVT</sequence>